<organism evidence="1 2">
    <name type="scientific">Deinococcus peraridilitoris (strain DSM 19664 / LMG 22246 / CIP 109416 / KR-200)</name>
    <dbReference type="NCBI Taxonomy" id="937777"/>
    <lineage>
        <taxon>Bacteria</taxon>
        <taxon>Thermotogati</taxon>
        <taxon>Deinococcota</taxon>
        <taxon>Deinococci</taxon>
        <taxon>Deinococcales</taxon>
        <taxon>Deinococcaceae</taxon>
        <taxon>Deinococcus</taxon>
    </lineage>
</organism>
<dbReference type="STRING" id="937777.Deipe_1441"/>
<keyword evidence="2" id="KW-1185">Reference proteome</keyword>
<accession>L0A1C2</accession>
<dbReference type="Proteomes" id="UP000010467">
    <property type="component" value="Chromosome"/>
</dbReference>
<gene>
    <name evidence="1" type="ordered locus">Deipe_1441</name>
</gene>
<reference evidence="2" key="1">
    <citation type="submission" date="2012-03" db="EMBL/GenBank/DDBJ databases">
        <title>Complete sequence of chromosome of Deinococcus peraridilitoris DSM 19664.</title>
        <authorList>
            <person name="Lucas S."/>
            <person name="Copeland A."/>
            <person name="Lapidus A."/>
            <person name="Glavina del Rio T."/>
            <person name="Dalin E."/>
            <person name="Tice H."/>
            <person name="Bruce D."/>
            <person name="Goodwin L."/>
            <person name="Pitluck S."/>
            <person name="Peters L."/>
            <person name="Mikhailova N."/>
            <person name="Lu M."/>
            <person name="Kyrpides N."/>
            <person name="Mavromatis K."/>
            <person name="Ivanova N."/>
            <person name="Brettin T."/>
            <person name="Detter J.C."/>
            <person name="Han C."/>
            <person name="Larimer F."/>
            <person name="Land M."/>
            <person name="Hauser L."/>
            <person name="Markowitz V."/>
            <person name="Cheng J.-F."/>
            <person name="Hugenholtz P."/>
            <person name="Woyke T."/>
            <person name="Wu D."/>
            <person name="Pukall R."/>
            <person name="Steenblock K."/>
            <person name="Brambilla E."/>
            <person name="Klenk H.-P."/>
            <person name="Eisen J.A."/>
        </authorList>
    </citation>
    <scope>NUCLEOTIDE SEQUENCE [LARGE SCALE GENOMIC DNA]</scope>
    <source>
        <strain evidence="2">DSM 19664 / LMG 22246 / CIP 109416 / KR-200</strain>
    </source>
</reference>
<evidence type="ECO:0000313" key="2">
    <source>
        <dbReference type="Proteomes" id="UP000010467"/>
    </source>
</evidence>
<protein>
    <submittedName>
        <fullName evidence="1">Uncharacterized protein</fullName>
    </submittedName>
</protein>
<proteinExistence type="predicted"/>
<evidence type="ECO:0000313" key="1">
    <source>
        <dbReference type="EMBL" id="AFZ66982.1"/>
    </source>
</evidence>
<dbReference type="AlphaFoldDB" id="L0A1C2"/>
<dbReference type="PATRIC" id="fig|937777.3.peg.1446"/>
<dbReference type="RefSeq" id="WP_015235290.1">
    <property type="nucleotide sequence ID" value="NC_019793.1"/>
</dbReference>
<name>L0A1C2_DEIPD</name>
<sequence>MSLTKRIQATATKIFQASDGAMYILQMVNSTTLIVAQGALPDLLRSEAPAGVDEKVYMEQLLASNPEQAAKIVEMGMNMRPATLKAGLIGEVLPTGESVYFTFVSKPAHQLQDGEINVDLIPLELAKELEVEIKKIGQPAVEAADTARFPDQ</sequence>
<dbReference type="EMBL" id="CP003382">
    <property type="protein sequence ID" value="AFZ66982.1"/>
    <property type="molecule type" value="Genomic_DNA"/>
</dbReference>
<dbReference type="HOGENOM" id="CLU_1719345_0_0_0"/>
<dbReference type="KEGG" id="dpd:Deipe_1441"/>